<gene>
    <name evidence="1" type="ORF">B0T26DRAFT_722133</name>
</gene>
<evidence type="ECO:0000313" key="2">
    <source>
        <dbReference type="Proteomes" id="UP001172101"/>
    </source>
</evidence>
<name>A0AA40DRS1_9PEZI</name>
<keyword evidence="2" id="KW-1185">Reference proteome</keyword>
<dbReference type="RefSeq" id="XP_060292897.1">
    <property type="nucleotide sequence ID" value="XM_060442578.1"/>
</dbReference>
<reference evidence="1" key="1">
    <citation type="submission" date="2023-06" db="EMBL/GenBank/DDBJ databases">
        <title>Genome-scale phylogeny and comparative genomics of the fungal order Sordariales.</title>
        <authorList>
            <consortium name="Lawrence Berkeley National Laboratory"/>
            <person name="Hensen N."/>
            <person name="Bonometti L."/>
            <person name="Westerberg I."/>
            <person name="Brannstrom I.O."/>
            <person name="Guillou S."/>
            <person name="Cros-Aarteil S."/>
            <person name="Calhoun S."/>
            <person name="Haridas S."/>
            <person name="Kuo A."/>
            <person name="Mondo S."/>
            <person name="Pangilinan J."/>
            <person name="Riley R."/>
            <person name="LaButti K."/>
            <person name="Andreopoulos B."/>
            <person name="Lipzen A."/>
            <person name="Chen C."/>
            <person name="Yanf M."/>
            <person name="Daum C."/>
            <person name="Ng V."/>
            <person name="Clum A."/>
            <person name="Steindorff A."/>
            <person name="Ohm R."/>
            <person name="Martin F."/>
            <person name="Silar P."/>
            <person name="Natvig D."/>
            <person name="Lalanne C."/>
            <person name="Gautier V."/>
            <person name="Ament-velasquez S.L."/>
            <person name="Kruys A."/>
            <person name="Hutchinson M.I."/>
            <person name="Powell A.J."/>
            <person name="Barry K."/>
            <person name="Miller A.N."/>
            <person name="Grigoriev I.V."/>
            <person name="Debuchy R."/>
            <person name="Gladieux P."/>
            <person name="Thoren M.H."/>
            <person name="Johannesson H."/>
        </authorList>
    </citation>
    <scope>NUCLEOTIDE SEQUENCE</scope>
    <source>
        <strain evidence="1">SMH2392-1A</strain>
    </source>
</reference>
<comment type="caution">
    <text evidence="1">The sequence shown here is derived from an EMBL/GenBank/DDBJ whole genome shotgun (WGS) entry which is preliminary data.</text>
</comment>
<evidence type="ECO:0000313" key="1">
    <source>
        <dbReference type="EMBL" id="KAK0709593.1"/>
    </source>
</evidence>
<organism evidence="1 2">
    <name type="scientific">Lasiosphaeria miniovina</name>
    <dbReference type="NCBI Taxonomy" id="1954250"/>
    <lineage>
        <taxon>Eukaryota</taxon>
        <taxon>Fungi</taxon>
        <taxon>Dikarya</taxon>
        <taxon>Ascomycota</taxon>
        <taxon>Pezizomycotina</taxon>
        <taxon>Sordariomycetes</taxon>
        <taxon>Sordariomycetidae</taxon>
        <taxon>Sordariales</taxon>
        <taxon>Lasiosphaeriaceae</taxon>
        <taxon>Lasiosphaeria</taxon>
    </lineage>
</organism>
<sequence>MHAHPIENLINYIRVQTYPSTPYSSRQGIYAIIHPSNFQPHYLPRYIYIYISAPLSLHSQTPTRT</sequence>
<dbReference type="Proteomes" id="UP001172101">
    <property type="component" value="Unassembled WGS sequence"/>
</dbReference>
<accession>A0AA40DRS1</accession>
<proteinExistence type="predicted"/>
<dbReference type="EMBL" id="JAUIRO010000006">
    <property type="protein sequence ID" value="KAK0709593.1"/>
    <property type="molecule type" value="Genomic_DNA"/>
</dbReference>
<dbReference type="GeneID" id="85325848"/>
<dbReference type="AlphaFoldDB" id="A0AA40DRS1"/>
<protein>
    <submittedName>
        <fullName evidence="1">Uncharacterized protein</fullName>
    </submittedName>
</protein>